<evidence type="ECO:0000256" key="1">
    <source>
        <dbReference type="SAM" id="Phobius"/>
    </source>
</evidence>
<evidence type="ECO:0000313" key="3">
    <source>
        <dbReference type="Proteomes" id="UP000294299"/>
    </source>
</evidence>
<dbReference type="EMBL" id="LR216287">
    <property type="protein sequence ID" value="VFJ15122.1"/>
    <property type="molecule type" value="Genomic_DNA"/>
</dbReference>
<feature type="transmembrane region" description="Helical" evidence="1">
    <location>
        <begin position="20"/>
        <end position="41"/>
    </location>
</feature>
<proteinExistence type="predicted"/>
<name>A0A484IGI8_9ARCH</name>
<protein>
    <submittedName>
        <fullName evidence="2">Uncharacterized protein</fullName>
    </submittedName>
</protein>
<keyword evidence="1" id="KW-0812">Transmembrane</keyword>
<evidence type="ECO:0000313" key="2">
    <source>
        <dbReference type="EMBL" id="VFJ15122.1"/>
    </source>
</evidence>
<keyword evidence="1" id="KW-0472">Membrane</keyword>
<keyword evidence="1" id="KW-1133">Transmembrane helix</keyword>
<gene>
    <name evidence="2" type="ORF">NFRAN_2799</name>
</gene>
<accession>A0A484IGI8</accession>
<dbReference type="OrthoDB" id="11069at2157"/>
<dbReference type="RefSeq" id="WP_134485137.1">
    <property type="nucleotide sequence ID" value="NZ_LR216287.1"/>
</dbReference>
<reference evidence="2 3" key="1">
    <citation type="submission" date="2019-02" db="EMBL/GenBank/DDBJ databases">
        <authorList>
            <person name="Lehtovirta-Morley E L."/>
        </authorList>
    </citation>
    <scope>NUCLEOTIDE SEQUENCE [LARGE SCALE GENOMIC DNA]</scope>
    <source>
        <strain evidence="2">NFRAN1</strain>
    </source>
</reference>
<organism evidence="2 3">
    <name type="scientific">Candidatus Nitrosocosmicus franklandianus</name>
    <dbReference type="NCBI Taxonomy" id="1798806"/>
    <lineage>
        <taxon>Archaea</taxon>
        <taxon>Nitrososphaerota</taxon>
        <taxon>Nitrososphaeria</taxon>
        <taxon>Nitrososphaerales</taxon>
        <taxon>Nitrososphaeraceae</taxon>
        <taxon>Candidatus Nitrosocosmicus</taxon>
    </lineage>
</organism>
<sequence>MWNRNALENRRTIHNRNRIVNKETLFIVTLVSMFLMGATIVSNPESIFAQHHGAPPPMATLGDRNIAMNLTIEPEEITSDQDAQLILQLTDENTGQMIQHVTYRLTISNDVQTKLSEFFHSHEGDLTILVRNGKLPQVNVGGTFDVLTNAIVPDPAGKIVVSGPLFSEEGKYDIDVEVTTLDNDKTDLQVPLAYHFVTNSSSSSIGSN</sequence>
<keyword evidence="3" id="KW-1185">Reference proteome</keyword>
<dbReference type="KEGG" id="nfn:NFRAN_2799"/>
<dbReference type="Proteomes" id="UP000294299">
    <property type="component" value="Chromosome NFRAN"/>
</dbReference>
<dbReference type="AlphaFoldDB" id="A0A484IGI8"/>
<dbReference type="GeneID" id="39421938"/>